<gene>
    <name evidence="2" type="ORF">EZ242_20865</name>
</gene>
<sequence>MLPSSPAAMNSCKEVRSSRRMKLRSGGTCRDLRRESPIFSERRPGDFSFGEGCVRGSGSLAAVWPGPHTLLHRSRHRTKPLFTKRVAARSMRLGRTFSAAGQPGCAGDVPGLAPGNPSALMSFSKEATMPRYLVQASYTSAAAAAFISNPQDRVAGLKALVEKMEGKLESLDFCLGEYDVVGVYSAPDDVTAAALALAVSAPGHLRSYKTTRLLSAQEFLQAQKKARGANYQAPTSA</sequence>
<dbReference type="InterPro" id="IPR014845">
    <property type="entry name" value="GYD/TTHA1554"/>
</dbReference>
<accession>A0A4Z0BE26</accession>
<evidence type="ECO:0000313" key="2">
    <source>
        <dbReference type="EMBL" id="TFY96577.1"/>
    </source>
</evidence>
<evidence type="ECO:0000256" key="1">
    <source>
        <dbReference type="SAM" id="MobiDB-lite"/>
    </source>
</evidence>
<dbReference type="Proteomes" id="UP000297564">
    <property type="component" value="Unassembled WGS sequence"/>
</dbReference>
<dbReference type="EMBL" id="SMLL01000009">
    <property type="protein sequence ID" value="TFY96577.1"/>
    <property type="molecule type" value="Genomic_DNA"/>
</dbReference>
<dbReference type="OrthoDB" id="165683at2"/>
<protein>
    <submittedName>
        <fullName evidence="2">GYD domain-containing protein</fullName>
    </submittedName>
</protein>
<organism evidence="2 3">
    <name type="scientific">Ramlibacter rhizophilus</name>
    <dbReference type="NCBI Taxonomy" id="1781167"/>
    <lineage>
        <taxon>Bacteria</taxon>
        <taxon>Pseudomonadati</taxon>
        <taxon>Pseudomonadota</taxon>
        <taxon>Betaproteobacteria</taxon>
        <taxon>Burkholderiales</taxon>
        <taxon>Comamonadaceae</taxon>
        <taxon>Ramlibacter</taxon>
    </lineage>
</organism>
<feature type="region of interest" description="Disordered" evidence="1">
    <location>
        <begin position="1"/>
        <end position="28"/>
    </location>
</feature>
<reference evidence="2 3" key="1">
    <citation type="submission" date="2019-03" db="EMBL/GenBank/DDBJ databases">
        <title>Ramlibacter rhizophilus CCTCC AB2015357, whole genome shotgun sequence.</title>
        <authorList>
            <person name="Zhang X."/>
            <person name="Feng G."/>
            <person name="Zhu H."/>
        </authorList>
    </citation>
    <scope>NUCLEOTIDE SEQUENCE [LARGE SCALE GENOMIC DNA]</scope>
    <source>
        <strain evidence="2 3">CCTCC AB2015357</strain>
    </source>
</reference>
<evidence type="ECO:0000313" key="3">
    <source>
        <dbReference type="Proteomes" id="UP000297564"/>
    </source>
</evidence>
<keyword evidence="3" id="KW-1185">Reference proteome</keyword>
<proteinExistence type="predicted"/>
<dbReference type="AlphaFoldDB" id="A0A4Z0BE26"/>
<dbReference type="Pfam" id="PF08734">
    <property type="entry name" value="GYD"/>
    <property type="match status" value="1"/>
</dbReference>
<name>A0A4Z0BE26_9BURK</name>
<comment type="caution">
    <text evidence="2">The sequence shown here is derived from an EMBL/GenBank/DDBJ whole genome shotgun (WGS) entry which is preliminary data.</text>
</comment>